<dbReference type="SUPFAM" id="SSF52113">
    <property type="entry name" value="BRCT domain"/>
    <property type="match status" value="1"/>
</dbReference>
<dbReference type="Proteomes" id="UP001278500">
    <property type="component" value="Unassembled WGS sequence"/>
</dbReference>
<sequence>MPRGKAGTGRLRPIFRGLNIAISGTFHDQWTDTKISRWVNLRAAEFSWRMSEDVTHLVCTKEEFDKKGPKVKQALARAYKKDKKCHIVSLDWLEDSLFKEKRLPEDKYSHVATLKALRDKARLEKKIAKGVEEEDRAVNENFYNVYWDPTDFFQYNITLSRDDEEMGILGERYVVKFGPFRLERQLTSRKLYESNALPHLYHVGVRYYKSKKDTIPKLHRLSETPRDFQREYESFKRFFEIKVGYPWDERLIRGVGSLGAKFFSYQPPTGGKPVGWVPEEYLPKEPTPPREEEVNTSSESMPNSQPTLVPNPEAEINPGSESMTSAQLVLSLRPKVTHEEVPTAPSQEGSQDQTHQNDHNQHHHNESQLTTISPHTPRHDTQKNTLETCCYMKTAAAEVSLPTQTADPTGGNATESP</sequence>
<dbReference type="RefSeq" id="XP_062679504.1">
    <property type="nucleotide sequence ID" value="XM_062822656.1"/>
</dbReference>
<dbReference type="AlphaFoldDB" id="A0AAE0MQ88"/>
<organism evidence="3 4">
    <name type="scientific">Neurospora tetraspora</name>
    <dbReference type="NCBI Taxonomy" id="94610"/>
    <lineage>
        <taxon>Eukaryota</taxon>
        <taxon>Fungi</taxon>
        <taxon>Dikarya</taxon>
        <taxon>Ascomycota</taxon>
        <taxon>Pezizomycotina</taxon>
        <taxon>Sordariomycetes</taxon>
        <taxon>Sordariomycetidae</taxon>
        <taxon>Sordariales</taxon>
        <taxon>Sordariaceae</taxon>
        <taxon>Neurospora</taxon>
    </lineage>
</organism>
<feature type="region of interest" description="Disordered" evidence="1">
    <location>
        <begin position="396"/>
        <end position="417"/>
    </location>
</feature>
<keyword evidence="4" id="KW-1185">Reference proteome</keyword>
<evidence type="ECO:0000259" key="2">
    <source>
        <dbReference type="PROSITE" id="PS50172"/>
    </source>
</evidence>
<feature type="compositionally biased region" description="Basic and acidic residues" evidence="1">
    <location>
        <begin position="281"/>
        <end position="293"/>
    </location>
</feature>
<dbReference type="InterPro" id="IPR036420">
    <property type="entry name" value="BRCT_dom_sf"/>
</dbReference>
<feature type="region of interest" description="Disordered" evidence="1">
    <location>
        <begin position="273"/>
        <end position="325"/>
    </location>
</feature>
<protein>
    <recommendedName>
        <fullName evidence="2">BRCT domain-containing protein</fullName>
    </recommendedName>
</protein>
<evidence type="ECO:0000313" key="3">
    <source>
        <dbReference type="EMBL" id="KAK3340562.1"/>
    </source>
</evidence>
<feature type="region of interest" description="Disordered" evidence="1">
    <location>
        <begin position="337"/>
        <end position="382"/>
    </location>
</feature>
<reference evidence="3" key="1">
    <citation type="journal article" date="2023" name="Mol. Phylogenet. Evol.">
        <title>Genome-scale phylogeny and comparative genomics of the fungal order Sordariales.</title>
        <authorList>
            <person name="Hensen N."/>
            <person name="Bonometti L."/>
            <person name="Westerberg I."/>
            <person name="Brannstrom I.O."/>
            <person name="Guillou S."/>
            <person name="Cros-Aarteil S."/>
            <person name="Calhoun S."/>
            <person name="Haridas S."/>
            <person name="Kuo A."/>
            <person name="Mondo S."/>
            <person name="Pangilinan J."/>
            <person name="Riley R."/>
            <person name="LaButti K."/>
            <person name="Andreopoulos B."/>
            <person name="Lipzen A."/>
            <person name="Chen C."/>
            <person name="Yan M."/>
            <person name="Daum C."/>
            <person name="Ng V."/>
            <person name="Clum A."/>
            <person name="Steindorff A."/>
            <person name="Ohm R.A."/>
            <person name="Martin F."/>
            <person name="Silar P."/>
            <person name="Natvig D.O."/>
            <person name="Lalanne C."/>
            <person name="Gautier V."/>
            <person name="Ament-Velasquez S.L."/>
            <person name="Kruys A."/>
            <person name="Hutchinson M.I."/>
            <person name="Powell A.J."/>
            <person name="Barry K."/>
            <person name="Miller A.N."/>
            <person name="Grigoriev I.V."/>
            <person name="Debuchy R."/>
            <person name="Gladieux P."/>
            <person name="Hiltunen Thoren M."/>
            <person name="Johannesson H."/>
        </authorList>
    </citation>
    <scope>NUCLEOTIDE SEQUENCE</scope>
    <source>
        <strain evidence="3">CBS 560.94</strain>
    </source>
</reference>
<feature type="domain" description="BRCT" evidence="2">
    <location>
        <begin position="10"/>
        <end position="110"/>
    </location>
</feature>
<dbReference type="Pfam" id="PF00533">
    <property type="entry name" value="BRCT"/>
    <property type="match status" value="1"/>
</dbReference>
<dbReference type="CDD" id="cd00027">
    <property type="entry name" value="BRCT"/>
    <property type="match status" value="1"/>
</dbReference>
<dbReference type="EMBL" id="JAUEPP010000006">
    <property type="protein sequence ID" value="KAK3340562.1"/>
    <property type="molecule type" value="Genomic_DNA"/>
</dbReference>
<comment type="caution">
    <text evidence="3">The sequence shown here is derived from an EMBL/GenBank/DDBJ whole genome shotgun (WGS) entry which is preliminary data.</text>
</comment>
<name>A0AAE0MQ88_9PEZI</name>
<reference evidence="3" key="2">
    <citation type="submission" date="2023-06" db="EMBL/GenBank/DDBJ databases">
        <authorList>
            <consortium name="Lawrence Berkeley National Laboratory"/>
            <person name="Haridas S."/>
            <person name="Hensen N."/>
            <person name="Bonometti L."/>
            <person name="Westerberg I."/>
            <person name="Brannstrom I.O."/>
            <person name="Guillou S."/>
            <person name="Cros-Aarteil S."/>
            <person name="Calhoun S."/>
            <person name="Kuo A."/>
            <person name="Mondo S."/>
            <person name="Pangilinan J."/>
            <person name="Riley R."/>
            <person name="Labutti K."/>
            <person name="Andreopoulos B."/>
            <person name="Lipzen A."/>
            <person name="Chen C."/>
            <person name="Yanf M."/>
            <person name="Daum C."/>
            <person name="Ng V."/>
            <person name="Clum A."/>
            <person name="Steindorff A."/>
            <person name="Ohm R."/>
            <person name="Martin F."/>
            <person name="Silar P."/>
            <person name="Natvig D."/>
            <person name="Lalanne C."/>
            <person name="Gautier V."/>
            <person name="Ament-Velasquez S.L."/>
            <person name="Kruys A."/>
            <person name="Hutchinson M.I."/>
            <person name="Powell A.J."/>
            <person name="Barry K."/>
            <person name="Miller A.N."/>
            <person name="Grigoriev I.V."/>
            <person name="Debuchy R."/>
            <person name="Gladieux P."/>
            <person name="Thoren M.H."/>
            <person name="Johannesson H."/>
        </authorList>
    </citation>
    <scope>NUCLEOTIDE SEQUENCE</scope>
    <source>
        <strain evidence="3">CBS 560.94</strain>
    </source>
</reference>
<dbReference type="GeneID" id="87859810"/>
<proteinExistence type="predicted"/>
<gene>
    <name evidence="3" type="ORF">B0H65DRAFT_263591</name>
</gene>
<dbReference type="Gene3D" id="3.40.50.10190">
    <property type="entry name" value="BRCT domain"/>
    <property type="match status" value="1"/>
</dbReference>
<feature type="compositionally biased region" description="Polar residues" evidence="1">
    <location>
        <begin position="401"/>
        <end position="417"/>
    </location>
</feature>
<accession>A0AAE0MQ88</accession>
<dbReference type="PROSITE" id="PS50172">
    <property type="entry name" value="BRCT"/>
    <property type="match status" value="1"/>
</dbReference>
<evidence type="ECO:0000313" key="4">
    <source>
        <dbReference type="Proteomes" id="UP001278500"/>
    </source>
</evidence>
<dbReference type="InterPro" id="IPR001357">
    <property type="entry name" value="BRCT_dom"/>
</dbReference>
<feature type="compositionally biased region" description="Polar residues" evidence="1">
    <location>
        <begin position="295"/>
        <end position="308"/>
    </location>
</feature>
<evidence type="ECO:0000256" key="1">
    <source>
        <dbReference type="SAM" id="MobiDB-lite"/>
    </source>
</evidence>
<feature type="compositionally biased region" description="Basic and acidic residues" evidence="1">
    <location>
        <begin position="355"/>
        <end position="366"/>
    </location>
</feature>